<evidence type="ECO:0000313" key="5">
    <source>
        <dbReference type="EMBL" id="KAK7047293.1"/>
    </source>
</evidence>
<feature type="transmembrane region" description="Helical" evidence="3">
    <location>
        <begin position="161"/>
        <end position="181"/>
    </location>
</feature>
<name>A0AAW0D8D6_9AGAR</name>
<feature type="transmembrane region" description="Helical" evidence="3">
    <location>
        <begin position="366"/>
        <end position="389"/>
    </location>
</feature>
<dbReference type="PROSITE" id="PS50850">
    <property type="entry name" value="MFS"/>
    <property type="match status" value="1"/>
</dbReference>
<evidence type="ECO:0000256" key="3">
    <source>
        <dbReference type="SAM" id="Phobius"/>
    </source>
</evidence>
<dbReference type="EMBL" id="JAYKXP010000020">
    <property type="protein sequence ID" value="KAK7047293.1"/>
    <property type="molecule type" value="Genomic_DNA"/>
</dbReference>
<dbReference type="Gene3D" id="1.20.1250.20">
    <property type="entry name" value="MFS general substrate transporter like domains"/>
    <property type="match status" value="2"/>
</dbReference>
<feature type="transmembrane region" description="Helical" evidence="3">
    <location>
        <begin position="329"/>
        <end position="354"/>
    </location>
</feature>
<feature type="domain" description="Major facilitator superfamily (MFS) profile" evidence="4">
    <location>
        <begin position="35"/>
        <end position="427"/>
    </location>
</feature>
<dbReference type="InterPro" id="IPR020846">
    <property type="entry name" value="MFS_dom"/>
</dbReference>
<feature type="transmembrane region" description="Helical" evidence="3">
    <location>
        <begin position="401"/>
        <end position="424"/>
    </location>
</feature>
<dbReference type="InterPro" id="IPR050327">
    <property type="entry name" value="Proton-linked_MCT"/>
</dbReference>
<feature type="transmembrane region" description="Helical" evidence="3">
    <location>
        <begin position="277"/>
        <end position="298"/>
    </location>
</feature>
<feature type="transmembrane region" description="Helical" evidence="3">
    <location>
        <begin position="74"/>
        <end position="92"/>
    </location>
</feature>
<comment type="caution">
    <text evidence="5">The sequence shown here is derived from an EMBL/GenBank/DDBJ whole genome shotgun (WGS) entry which is preliminary data.</text>
</comment>
<evidence type="ECO:0000313" key="6">
    <source>
        <dbReference type="Proteomes" id="UP001383192"/>
    </source>
</evidence>
<evidence type="ECO:0000259" key="4">
    <source>
        <dbReference type="PROSITE" id="PS50850"/>
    </source>
</evidence>
<dbReference type="PANTHER" id="PTHR11360">
    <property type="entry name" value="MONOCARBOXYLATE TRANSPORTER"/>
    <property type="match status" value="1"/>
</dbReference>
<reference evidence="5 6" key="1">
    <citation type="submission" date="2024-01" db="EMBL/GenBank/DDBJ databases">
        <title>A draft genome for a cacao thread blight-causing isolate of Paramarasmius palmivorus.</title>
        <authorList>
            <person name="Baruah I.K."/>
            <person name="Bukari Y."/>
            <person name="Amoako-Attah I."/>
            <person name="Meinhardt L.W."/>
            <person name="Bailey B.A."/>
            <person name="Cohen S.P."/>
        </authorList>
    </citation>
    <scope>NUCLEOTIDE SEQUENCE [LARGE SCALE GENOMIC DNA]</scope>
    <source>
        <strain evidence="5 6">GH-12</strain>
    </source>
</reference>
<dbReference type="SUPFAM" id="SSF103473">
    <property type="entry name" value="MFS general substrate transporter"/>
    <property type="match status" value="1"/>
</dbReference>
<dbReference type="AlphaFoldDB" id="A0AAW0D8D6"/>
<dbReference type="GO" id="GO:0016020">
    <property type="term" value="C:membrane"/>
    <property type="evidence" value="ECO:0007669"/>
    <property type="project" value="UniProtKB-SubCell"/>
</dbReference>
<keyword evidence="6" id="KW-1185">Reference proteome</keyword>
<dbReference type="PANTHER" id="PTHR11360:SF284">
    <property type="entry name" value="EG:103B4.3 PROTEIN-RELATED"/>
    <property type="match status" value="1"/>
</dbReference>
<dbReference type="GO" id="GO:0022857">
    <property type="term" value="F:transmembrane transporter activity"/>
    <property type="evidence" value="ECO:0007669"/>
    <property type="project" value="InterPro"/>
</dbReference>
<gene>
    <name evidence="5" type="ORF">VNI00_006524</name>
</gene>
<feature type="transmembrane region" description="Helical" evidence="3">
    <location>
        <begin position="32"/>
        <end position="54"/>
    </location>
</feature>
<feature type="transmembrane region" description="Helical" evidence="3">
    <location>
        <begin position="129"/>
        <end position="149"/>
    </location>
</feature>
<dbReference type="Pfam" id="PF07690">
    <property type="entry name" value="MFS_1"/>
    <property type="match status" value="1"/>
</dbReference>
<dbReference type="CDD" id="cd17352">
    <property type="entry name" value="MFS_MCT_SLC16"/>
    <property type="match status" value="1"/>
</dbReference>
<sequence length="428" mass="45587">MSANPSPQTEKPEAEVKIQDTPTTVESTEGGYGWVIIVCSFVVNFLALGIESTWGVYQDYYLSSRVFGHSSHLQLAWIGAIQAVGISIFGLPAGKLAERIGHRWTGIAGSLIVGLGLVTASLSNNMWQLYLNQGLLFAIGSAFMLIPALTIPSQWFVKRRGLTTGVGVSGMGIGGLVLSPVTRSLIDQVGVYWTLRIMGILNAALGVGAFAFMKPKKETRTESGTALPRLTLSQLLKDGKFYAMFAFMVLHIFGYYIPTFYNPEVARVTLHRGGTDGATTIAVQLGLSALGRLLAGWLSDYASPILILTLCQAMSGLVQMVFWPFCSNYASLLGFAAVYGFVSGGIISLIPVFLADLYGPERLPSVFGLALSGTIPGTLAGPSVGGAIVDANTSSDGTINFVPVQLFGGSWLIAGALVTFGIWAKRHR</sequence>
<proteinExistence type="inferred from homology"/>
<protein>
    <recommendedName>
        <fullName evidence="4">Major facilitator superfamily (MFS) profile domain-containing protein</fullName>
    </recommendedName>
</protein>
<feature type="transmembrane region" description="Helical" evidence="3">
    <location>
        <begin position="104"/>
        <end position="123"/>
    </location>
</feature>
<feature type="transmembrane region" description="Helical" evidence="3">
    <location>
        <begin position="239"/>
        <end position="257"/>
    </location>
</feature>
<keyword evidence="3" id="KW-0812">Transmembrane</keyword>
<feature type="transmembrane region" description="Helical" evidence="3">
    <location>
        <begin position="193"/>
        <end position="213"/>
    </location>
</feature>
<comment type="similarity">
    <text evidence="2">Belongs to the major facilitator superfamily. Monocarboxylate porter (TC 2.A.1.13) family.</text>
</comment>
<feature type="transmembrane region" description="Helical" evidence="3">
    <location>
        <begin position="305"/>
        <end position="323"/>
    </location>
</feature>
<dbReference type="Proteomes" id="UP001383192">
    <property type="component" value="Unassembled WGS sequence"/>
</dbReference>
<keyword evidence="3" id="KW-0472">Membrane</keyword>
<evidence type="ECO:0000256" key="1">
    <source>
        <dbReference type="ARBA" id="ARBA00004141"/>
    </source>
</evidence>
<dbReference type="InterPro" id="IPR011701">
    <property type="entry name" value="MFS"/>
</dbReference>
<keyword evidence="3" id="KW-1133">Transmembrane helix</keyword>
<comment type="subcellular location">
    <subcellularLocation>
        <location evidence="1">Membrane</location>
        <topology evidence="1">Multi-pass membrane protein</topology>
    </subcellularLocation>
</comment>
<organism evidence="5 6">
    <name type="scientific">Paramarasmius palmivorus</name>
    <dbReference type="NCBI Taxonomy" id="297713"/>
    <lineage>
        <taxon>Eukaryota</taxon>
        <taxon>Fungi</taxon>
        <taxon>Dikarya</taxon>
        <taxon>Basidiomycota</taxon>
        <taxon>Agaricomycotina</taxon>
        <taxon>Agaricomycetes</taxon>
        <taxon>Agaricomycetidae</taxon>
        <taxon>Agaricales</taxon>
        <taxon>Marasmiineae</taxon>
        <taxon>Marasmiaceae</taxon>
        <taxon>Paramarasmius</taxon>
    </lineage>
</organism>
<evidence type="ECO:0000256" key="2">
    <source>
        <dbReference type="ARBA" id="ARBA00006727"/>
    </source>
</evidence>
<dbReference type="InterPro" id="IPR036259">
    <property type="entry name" value="MFS_trans_sf"/>
</dbReference>
<accession>A0AAW0D8D6</accession>